<comment type="caution">
    <text evidence="3">The sequence shown here is derived from an EMBL/GenBank/DDBJ whole genome shotgun (WGS) entry which is preliminary data.</text>
</comment>
<keyword evidence="4" id="KW-1185">Reference proteome</keyword>
<evidence type="ECO:0000256" key="2">
    <source>
        <dbReference type="ARBA" id="ARBA00023043"/>
    </source>
</evidence>
<protein>
    <submittedName>
        <fullName evidence="3">Uu.00g093680.m01.CDS01</fullName>
    </submittedName>
</protein>
<dbReference type="AlphaFoldDB" id="A0AAI8VP63"/>
<proteinExistence type="predicted"/>
<dbReference type="Proteomes" id="UP001295740">
    <property type="component" value="Unassembled WGS sequence"/>
</dbReference>
<keyword evidence="1" id="KW-0677">Repeat</keyword>
<keyword evidence="2" id="KW-0040">ANK repeat</keyword>
<reference evidence="3" key="1">
    <citation type="submission" date="2023-10" db="EMBL/GenBank/DDBJ databases">
        <authorList>
            <person name="Hackl T."/>
        </authorList>
    </citation>
    <scope>NUCLEOTIDE SEQUENCE</scope>
</reference>
<organism evidence="3 4">
    <name type="scientific">Anthostomella pinea</name>
    <dbReference type="NCBI Taxonomy" id="933095"/>
    <lineage>
        <taxon>Eukaryota</taxon>
        <taxon>Fungi</taxon>
        <taxon>Dikarya</taxon>
        <taxon>Ascomycota</taxon>
        <taxon>Pezizomycotina</taxon>
        <taxon>Sordariomycetes</taxon>
        <taxon>Xylariomycetidae</taxon>
        <taxon>Xylariales</taxon>
        <taxon>Xylariaceae</taxon>
        <taxon>Anthostomella</taxon>
    </lineage>
</organism>
<dbReference type="InterPro" id="IPR036770">
    <property type="entry name" value="Ankyrin_rpt-contain_sf"/>
</dbReference>
<dbReference type="GO" id="GO:0005634">
    <property type="term" value="C:nucleus"/>
    <property type="evidence" value="ECO:0007669"/>
    <property type="project" value="TreeGrafter"/>
</dbReference>
<evidence type="ECO:0000313" key="3">
    <source>
        <dbReference type="EMBL" id="CAJ2508182.1"/>
    </source>
</evidence>
<evidence type="ECO:0000313" key="4">
    <source>
        <dbReference type="Proteomes" id="UP001295740"/>
    </source>
</evidence>
<accession>A0AAI8VP63</accession>
<dbReference type="SUPFAM" id="SSF48403">
    <property type="entry name" value="Ankyrin repeat"/>
    <property type="match status" value="1"/>
</dbReference>
<dbReference type="InterPro" id="IPR050776">
    <property type="entry name" value="Ank_Repeat/CDKN_Inhibitor"/>
</dbReference>
<name>A0AAI8VP63_9PEZI</name>
<dbReference type="PANTHER" id="PTHR24201:SF16">
    <property type="entry name" value="ANKYRIN-1-LIKE-RELATED"/>
    <property type="match status" value="1"/>
</dbReference>
<dbReference type="PANTHER" id="PTHR24201">
    <property type="entry name" value="ANK_REP_REGION DOMAIN-CONTAINING PROTEIN"/>
    <property type="match status" value="1"/>
</dbReference>
<sequence length="247" mass="27457">MVNYLLEYGADVNCARDKYRCPVGAAARNGHEEVVSVLLANGASTPRALENAAAAGQVRLVQRLVIRYRRLPREQNKQGVEVGRIALANAITSKNPAVISLLLDAGVPLNEGYPVEYDDLPIVLARTRAADWVVEYLLSLGAEDREIDPYVNKDNEELDNTHINTVYSVTELEPPHGTTGIKITDMAAEIDGQRLTEYCDQANGETADEVDETANRVWLYKMENYFLNYDHDLKYVVEVPFGSARGE</sequence>
<evidence type="ECO:0000256" key="1">
    <source>
        <dbReference type="ARBA" id="ARBA00022737"/>
    </source>
</evidence>
<dbReference type="EMBL" id="CAUWAG010000010">
    <property type="protein sequence ID" value="CAJ2508182.1"/>
    <property type="molecule type" value="Genomic_DNA"/>
</dbReference>
<gene>
    <name evidence="3" type="ORF">KHLLAP_LOCUS8650</name>
</gene>
<dbReference type="Gene3D" id="1.25.40.20">
    <property type="entry name" value="Ankyrin repeat-containing domain"/>
    <property type="match status" value="1"/>
</dbReference>